<sequence length="102" mass="11242">MPSSTAFVVEGGKAAVQSFQPCHIFGDGDIYGVGVRVSFYIQFFSSIAALAANIDECITLKQEAPVQQAINQLVEIEYQEYQLVQLWSAGEDDQGRLDTHLQ</sequence>
<reference evidence="1 2" key="1">
    <citation type="journal article" date="2012" name="Eukaryot. Cell">
        <title>Genome sequence of the fungus Glarea lozoyensis: the first genome sequence of a species from the Helotiaceae family.</title>
        <authorList>
            <person name="Youssar L."/>
            <person name="Gruening B.A."/>
            <person name="Erxleben A."/>
            <person name="Guenther S."/>
            <person name="Huettel W."/>
        </authorList>
    </citation>
    <scope>NUCLEOTIDE SEQUENCE [LARGE SCALE GENOMIC DNA]</scope>
    <source>
        <strain evidence="2">ATCC 74030 / MF5533</strain>
    </source>
</reference>
<dbReference type="Proteomes" id="UP000005446">
    <property type="component" value="Unassembled WGS sequence"/>
</dbReference>
<dbReference type="HOGENOM" id="CLU_2277792_0_0_1"/>
<name>H0EKJ2_GLAL7</name>
<organism evidence="1 2">
    <name type="scientific">Glarea lozoyensis (strain ATCC 74030 / MF5533)</name>
    <dbReference type="NCBI Taxonomy" id="1104152"/>
    <lineage>
        <taxon>Eukaryota</taxon>
        <taxon>Fungi</taxon>
        <taxon>Dikarya</taxon>
        <taxon>Ascomycota</taxon>
        <taxon>Pezizomycotina</taxon>
        <taxon>Leotiomycetes</taxon>
        <taxon>Helotiales</taxon>
        <taxon>Helotiaceae</taxon>
        <taxon>Glarea</taxon>
    </lineage>
</organism>
<dbReference type="OrthoDB" id="3945378at2759"/>
<keyword evidence="2" id="KW-1185">Reference proteome</keyword>
<gene>
    <name evidence="1" type="ORF">M7I_3090</name>
</gene>
<dbReference type="InParanoid" id="H0EKJ2"/>
<evidence type="ECO:0000313" key="1">
    <source>
        <dbReference type="EMBL" id="EHL00972.1"/>
    </source>
</evidence>
<dbReference type="EMBL" id="AGUE01000069">
    <property type="protein sequence ID" value="EHL00972.1"/>
    <property type="molecule type" value="Genomic_DNA"/>
</dbReference>
<accession>H0EKJ2</accession>
<proteinExistence type="predicted"/>
<dbReference type="AlphaFoldDB" id="H0EKJ2"/>
<comment type="caution">
    <text evidence="1">The sequence shown here is derived from an EMBL/GenBank/DDBJ whole genome shotgun (WGS) entry which is preliminary data.</text>
</comment>
<protein>
    <submittedName>
        <fullName evidence="1">Uncharacterized protein</fullName>
    </submittedName>
</protein>
<evidence type="ECO:0000313" key="2">
    <source>
        <dbReference type="Proteomes" id="UP000005446"/>
    </source>
</evidence>